<name>A0A8J6C0P3_ZIZPA</name>
<evidence type="ECO:0000256" key="3">
    <source>
        <dbReference type="SAM" id="SignalP"/>
    </source>
</evidence>
<sequence length="216" mass="23708">MWSSFAIFYLFLSFSLVQSVSFCVIVDLRIVGFSAVAEAVALVLICRRRGSSRRLAVAEAIGIDFICLLVVAIMEVFCRWFLRRRGDHCVCLRSPSSWLILIVSPVSTITEAVGSSLLSYIDFICSNSMLSIRLEFEGGLQPLQPLPTKVTKVEVVVTKHGQQQQALNAAISRVETTKSAPRAGRSPACGHRGTTDGDEEEPGNDFIATAHKLEFP</sequence>
<feature type="chain" id="PRO_5035215169" evidence="3">
    <location>
        <begin position="20"/>
        <end position="216"/>
    </location>
</feature>
<organism evidence="4 5">
    <name type="scientific">Zizania palustris</name>
    <name type="common">Northern wild rice</name>
    <dbReference type="NCBI Taxonomy" id="103762"/>
    <lineage>
        <taxon>Eukaryota</taxon>
        <taxon>Viridiplantae</taxon>
        <taxon>Streptophyta</taxon>
        <taxon>Embryophyta</taxon>
        <taxon>Tracheophyta</taxon>
        <taxon>Spermatophyta</taxon>
        <taxon>Magnoliopsida</taxon>
        <taxon>Liliopsida</taxon>
        <taxon>Poales</taxon>
        <taxon>Poaceae</taxon>
        <taxon>BOP clade</taxon>
        <taxon>Oryzoideae</taxon>
        <taxon>Oryzeae</taxon>
        <taxon>Zizaniinae</taxon>
        <taxon>Zizania</taxon>
    </lineage>
</organism>
<feature type="transmembrane region" description="Helical" evidence="2">
    <location>
        <begin position="58"/>
        <end position="82"/>
    </location>
</feature>
<dbReference type="AlphaFoldDB" id="A0A8J6C0P3"/>
<keyword evidence="2" id="KW-0812">Transmembrane</keyword>
<evidence type="ECO:0000313" key="4">
    <source>
        <dbReference type="EMBL" id="KAG8100949.1"/>
    </source>
</evidence>
<evidence type="ECO:0000313" key="5">
    <source>
        <dbReference type="Proteomes" id="UP000729402"/>
    </source>
</evidence>
<evidence type="ECO:0000256" key="2">
    <source>
        <dbReference type="SAM" id="Phobius"/>
    </source>
</evidence>
<keyword evidence="2" id="KW-1133">Transmembrane helix</keyword>
<proteinExistence type="predicted"/>
<keyword evidence="2" id="KW-0472">Membrane</keyword>
<dbReference type="Proteomes" id="UP000729402">
    <property type="component" value="Unassembled WGS sequence"/>
</dbReference>
<accession>A0A8J6C0P3</accession>
<comment type="caution">
    <text evidence="4">The sequence shown here is derived from an EMBL/GenBank/DDBJ whole genome shotgun (WGS) entry which is preliminary data.</text>
</comment>
<keyword evidence="5" id="KW-1185">Reference proteome</keyword>
<protein>
    <submittedName>
        <fullName evidence="4">Uncharacterized protein</fullName>
    </submittedName>
</protein>
<gene>
    <name evidence="4" type="ORF">GUJ93_ZPchr0363g33406</name>
</gene>
<reference evidence="4" key="1">
    <citation type="journal article" date="2021" name="bioRxiv">
        <title>Whole Genome Assembly and Annotation of Northern Wild Rice, Zizania palustris L., Supports a Whole Genome Duplication in the Zizania Genus.</title>
        <authorList>
            <person name="Haas M."/>
            <person name="Kono T."/>
            <person name="Macchietto M."/>
            <person name="Millas R."/>
            <person name="McGilp L."/>
            <person name="Shao M."/>
            <person name="Duquette J."/>
            <person name="Hirsch C.N."/>
            <person name="Kimball J."/>
        </authorList>
    </citation>
    <scope>NUCLEOTIDE SEQUENCE</scope>
    <source>
        <tissue evidence="4">Fresh leaf tissue</tissue>
    </source>
</reference>
<keyword evidence="3" id="KW-0732">Signal</keyword>
<reference evidence="4" key="2">
    <citation type="submission" date="2021-02" db="EMBL/GenBank/DDBJ databases">
        <authorList>
            <person name="Kimball J.A."/>
            <person name="Haas M.W."/>
            <person name="Macchietto M."/>
            <person name="Kono T."/>
            <person name="Duquette J."/>
            <person name="Shao M."/>
        </authorList>
    </citation>
    <scope>NUCLEOTIDE SEQUENCE</scope>
    <source>
        <tissue evidence="4">Fresh leaf tissue</tissue>
    </source>
</reference>
<feature type="signal peptide" evidence="3">
    <location>
        <begin position="1"/>
        <end position="19"/>
    </location>
</feature>
<evidence type="ECO:0000256" key="1">
    <source>
        <dbReference type="SAM" id="MobiDB-lite"/>
    </source>
</evidence>
<dbReference type="EMBL" id="JAAALK010000021">
    <property type="protein sequence ID" value="KAG8100949.1"/>
    <property type="molecule type" value="Genomic_DNA"/>
</dbReference>
<feature type="region of interest" description="Disordered" evidence="1">
    <location>
        <begin position="175"/>
        <end position="216"/>
    </location>
</feature>